<keyword evidence="1" id="KW-0472">Membrane</keyword>
<dbReference type="AlphaFoldDB" id="A0A6H3NQV6"/>
<proteinExistence type="predicted"/>
<sequence length="62" mass="7432">MVHRGRYIHELDIFNSRNFDFCSSFLFFPHFVLFFLPNFLWIKKIRGQGFSFSIVPQRTDGG</sequence>
<feature type="transmembrane region" description="Helical" evidence="1">
    <location>
        <begin position="21"/>
        <end position="42"/>
    </location>
</feature>
<reference evidence="2" key="1">
    <citation type="journal article" date="2019" name="PLoS Negl. Trop. Dis.">
        <title>Revisiting the worldwide diversity of Leptospira species in the environment.</title>
        <authorList>
            <person name="Vincent A.T."/>
            <person name="Schiettekatte O."/>
            <person name="Bourhy P."/>
            <person name="Veyrier F.J."/>
            <person name="Picardeau M."/>
        </authorList>
    </citation>
    <scope>NUCLEOTIDE SEQUENCE [LARGE SCALE GENOMIC DNA]</scope>
    <source>
        <strain evidence="2">201601109</strain>
    </source>
</reference>
<evidence type="ECO:0000256" key="1">
    <source>
        <dbReference type="SAM" id="Phobius"/>
    </source>
</evidence>
<comment type="caution">
    <text evidence="2">The sequence shown here is derived from an EMBL/GenBank/DDBJ whole genome shotgun (WGS) entry which is preliminary data.</text>
</comment>
<name>A0A6H3NQV6_9LEPT</name>
<organism evidence="2 3">
    <name type="scientific">Leptospira bandrabouensis</name>
    <dbReference type="NCBI Taxonomy" id="2484903"/>
    <lineage>
        <taxon>Bacteria</taxon>
        <taxon>Pseudomonadati</taxon>
        <taxon>Spirochaetota</taxon>
        <taxon>Spirochaetia</taxon>
        <taxon>Leptospirales</taxon>
        <taxon>Leptospiraceae</taxon>
        <taxon>Leptospira</taxon>
    </lineage>
</organism>
<evidence type="ECO:0000313" key="2">
    <source>
        <dbReference type="EMBL" id="TGN11486.1"/>
    </source>
</evidence>
<dbReference type="EMBL" id="RQHU01000024">
    <property type="protein sequence ID" value="TGN11486.1"/>
    <property type="molecule type" value="Genomic_DNA"/>
</dbReference>
<dbReference type="Proteomes" id="UP000297649">
    <property type="component" value="Unassembled WGS sequence"/>
</dbReference>
<gene>
    <name evidence="2" type="ORF">EHR08_18435</name>
</gene>
<keyword evidence="3" id="KW-1185">Reference proteome</keyword>
<evidence type="ECO:0000313" key="3">
    <source>
        <dbReference type="Proteomes" id="UP000297649"/>
    </source>
</evidence>
<keyword evidence="1" id="KW-1133">Transmembrane helix</keyword>
<protein>
    <submittedName>
        <fullName evidence="2">Uncharacterized protein</fullName>
    </submittedName>
</protein>
<keyword evidence="1" id="KW-0812">Transmembrane</keyword>
<accession>A0A6H3NQV6</accession>